<dbReference type="Proteomes" id="UP000460157">
    <property type="component" value="Unassembled WGS sequence"/>
</dbReference>
<proteinExistence type="predicted"/>
<evidence type="ECO:0000313" key="3">
    <source>
        <dbReference type="Proteomes" id="UP000460157"/>
    </source>
</evidence>
<reference evidence="2 3" key="1">
    <citation type="submission" date="2019-12" db="EMBL/GenBank/DDBJ databases">
        <title>Nesterenkonia muleiensis sp. nov., a novel actinobacterium isolated from sap of Populus euphratica.</title>
        <authorList>
            <person name="Wang R."/>
        </authorList>
    </citation>
    <scope>NUCLEOTIDE SEQUENCE [LARGE SCALE GENOMIC DNA]</scope>
    <source>
        <strain evidence="2 3">F10</strain>
    </source>
</reference>
<dbReference type="AlphaFoldDB" id="A0A7K1UEI3"/>
<dbReference type="GO" id="GO:0006355">
    <property type="term" value="P:regulation of DNA-templated transcription"/>
    <property type="evidence" value="ECO:0007669"/>
    <property type="project" value="InterPro"/>
</dbReference>
<dbReference type="RefSeq" id="WP_157320421.1">
    <property type="nucleotide sequence ID" value="NZ_BMFX01000018.1"/>
</dbReference>
<dbReference type="InterPro" id="IPR000551">
    <property type="entry name" value="MerR-type_HTH_dom"/>
</dbReference>
<protein>
    <submittedName>
        <fullName evidence="2">MerR family DNA-binding transcriptional regulator</fullName>
    </submittedName>
</protein>
<gene>
    <name evidence="2" type="ORF">GNZ21_00695</name>
</gene>
<evidence type="ECO:0000313" key="2">
    <source>
        <dbReference type="EMBL" id="MVT24893.1"/>
    </source>
</evidence>
<dbReference type="OrthoDB" id="5242095at2"/>
<organism evidence="2 3">
    <name type="scientific">Nesterenkonia alkaliphila</name>
    <dbReference type="NCBI Taxonomy" id="1463631"/>
    <lineage>
        <taxon>Bacteria</taxon>
        <taxon>Bacillati</taxon>
        <taxon>Actinomycetota</taxon>
        <taxon>Actinomycetes</taxon>
        <taxon>Micrococcales</taxon>
        <taxon>Micrococcaceae</taxon>
        <taxon>Nesterenkonia</taxon>
    </lineage>
</organism>
<sequence length="62" mass="6773">MRIGELGERAQVTVKAVRYYERLGLVEAAREPNGYRLFGISPLKTGRSPNAWSSATSTAMSA</sequence>
<dbReference type="SUPFAM" id="SSF46955">
    <property type="entry name" value="Putative DNA-binding domain"/>
    <property type="match status" value="1"/>
</dbReference>
<dbReference type="SMART" id="SM00422">
    <property type="entry name" value="HTH_MERR"/>
    <property type="match status" value="1"/>
</dbReference>
<keyword evidence="2" id="KW-0238">DNA-binding</keyword>
<dbReference type="Pfam" id="PF00376">
    <property type="entry name" value="MerR"/>
    <property type="match status" value="1"/>
</dbReference>
<keyword evidence="3" id="KW-1185">Reference proteome</keyword>
<dbReference type="EMBL" id="WRPM01000005">
    <property type="protein sequence ID" value="MVT24893.1"/>
    <property type="molecule type" value="Genomic_DNA"/>
</dbReference>
<comment type="caution">
    <text evidence="2">The sequence shown here is derived from an EMBL/GenBank/DDBJ whole genome shotgun (WGS) entry which is preliminary data.</text>
</comment>
<name>A0A7K1UEI3_9MICC</name>
<dbReference type="Gene3D" id="1.10.1660.10">
    <property type="match status" value="1"/>
</dbReference>
<dbReference type="PROSITE" id="PS50937">
    <property type="entry name" value="HTH_MERR_2"/>
    <property type="match status" value="1"/>
</dbReference>
<feature type="domain" description="HTH merR-type" evidence="1">
    <location>
        <begin position="1"/>
        <end position="39"/>
    </location>
</feature>
<evidence type="ECO:0000259" key="1">
    <source>
        <dbReference type="PROSITE" id="PS50937"/>
    </source>
</evidence>
<accession>A0A7K1UEI3</accession>
<dbReference type="InterPro" id="IPR009061">
    <property type="entry name" value="DNA-bd_dom_put_sf"/>
</dbReference>
<dbReference type="GO" id="GO:0003677">
    <property type="term" value="F:DNA binding"/>
    <property type="evidence" value="ECO:0007669"/>
    <property type="project" value="UniProtKB-KW"/>
</dbReference>